<protein>
    <recommendedName>
        <fullName evidence="2">N-acetylmuramoyl-L-alanine amidase</fullName>
        <ecNumber evidence="2">3.5.1.28</ecNumber>
    </recommendedName>
</protein>
<dbReference type="InterPro" id="IPR002508">
    <property type="entry name" value="MurNAc-LAA_cat"/>
</dbReference>
<dbReference type="EC" id="3.5.1.28" evidence="2"/>
<evidence type="ECO:0000313" key="5">
    <source>
        <dbReference type="EMBL" id="VYT72892.1"/>
    </source>
</evidence>
<dbReference type="Pfam" id="PF01520">
    <property type="entry name" value="Amidase_3"/>
    <property type="match status" value="1"/>
</dbReference>
<feature type="domain" description="MurNAc-LAA" evidence="4">
    <location>
        <begin position="96"/>
        <end position="206"/>
    </location>
</feature>
<dbReference type="PANTHER" id="PTHR30404">
    <property type="entry name" value="N-ACETYLMURAMOYL-L-ALANINE AMIDASE"/>
    <property type="match status" value="1"/>
</dbReference>
<dbReference type="PANTHER" id="PTHR30404:SF0">
    <property type="entry name" value="N-ACETYLMURAMOYL-L-ALANINE AMIDASE AMIC"/>
    <property type="match status" value="1"/>
</dbReference>
<dbReference type="GeneID" id="93558952"/>
<evidence type="ECO:0000256" key="1">
    <source>
        <dbReference type="ARBA" id="ARBA00001561"/>
    </source>
</evidence>
<dbReference type="GO" id="GO:0009253">
    <property type="term" value="P:peptidoglycan catabolic process"/>
    <property type="evidence" value="ECO:0007669"/>
    <property type="project" value="InterPro"/>
</dbReference>
<dbReference type="GO" id="GO:0030288">
    <property type="term" value="C:outer membrane-bounded periplasmic space"/>
    <property type="evidence" value="ECO:0007669"/>
    <property type="project" value="TreeGrafter"/>
</dbReference>
<dbReference type="Gene3D" id="3.40.630.40">
    <property type="entry name" value="Zn-dependent exopeptidases"/>
    <property type="match status" value="1"/>
</dbReference>
<reference evidence="5" key="1">
    <citation type="submission" date="2019-11" db="EMBL/GenBank/DDBJ databases">
        <authorList>
            <person name="Feng L."/>
        </authorList>
    </citation>
    <scope>NUCLEOTIDE SEQUENCE</scope>
    <source>
        <strain evidence="5">PclaraLFYP37</strain>
    </source>
</reference>
<dbReference type="SMART" id="SM00646">
    <property type="entry name" value="Ami_3"/>
    <property type="match status" value="1"/>
</dbReference>
<proteinExistence type="predicted"/>
<dbReference type="RefSeq" id="WP_008623059.1">
    <property type="nucleotide sequence ID" value="NZ_AP025941.1"/>
</dbReference>
<evidence type="ECO:0000259" key="4">
    <source>
        <dbReference type="SMART" id="SM00646"/>
    </source>
</evidence>
<dbReference type="EMBL" id="CACRUT010000005">
    <property type="protein sequence ID" value="VYT72892.1"/>
    <property type="molecule type" value="Genomic_DNA"/>
</dbReference>
<evidence type="ECO:0000256" key="3">
    <source>
        <dbReference type="ARBA" id="ARBA00022801"/>
    </source>
</evidence>
<comment type="catalytic activity">
    <reaction evidence="1">
        <text>Hydrolyzes the link between N-acetylmuramoyl residues and L-amino acid residues in certain cell-wall glycopeptides.</text>
        <dbReference type="EC" id="3.5.1.28"/>
    </reaction>
</comment>
<gene>
    <name evidence="5" type="primary">cwlC</name>
    <name evidence="5" type="ORF">PCLFYP37_00971</name>
</gene>
<dbReference type="CDD" id="cd02696">
    <property type="entry name" value="MurNAc-LAA"/>
    <property type="match status" value="1"/>
</dbReference>
<dbReference type="GO" id="GO:0008745">
    <property type="term" value="F:N-acetylmuramoyl-L-alanine amidase activity"/>
    <property type="evidence" value="ECO:0007669"/>
    <property type="project" value="UniProtKB-EC"/>
</dbReference>
<name>A0A6N2Z6W6_9BACT</name>
<keyword evidence="3 5" id="KW-0378">Hydrolase</keyword>
<dbReference type="SUPFAM" id="SSF53187">
    <property type="entry name" value="Zn-dependent exopeptidases"/>
    <property type="match status" value="1"/>
</dbReference>
<accession>A0A6N2Z6W6</accession>
<dbReference type="AlphaFoldDB" id="A0A6N2Z6W6"/>
<organism evidence="5">
    <name type="scientific">Paraprevotella clara</name>
    <dbReference type="NCBI Taxonomy" id="454154"/>
    <lineage>
        <taxon>Bacteria</taxon>
        <taxon>Pseudomonadati</taxon>
        <taxon>Bacteroidota</taxon>
        <taxon>Bacteroidia</taxon>
        <taxon>Bacteroidales</taxon>
        <taxon>Prevotellaceae</taxon>
        <taxon>Paraprevotella</taxon>
    </lineage>
</organism>
<sequence>MSHLSFLKLWPLLLIVLLVATGCRSSRSLRGERFVLVVDAGHGGNDQGASGRRSLEKEVNLKVARRVCKLIRKQCRDVEVIQTRPDDEFISLNDRAGMANFYRADLFISIHSNSARGWAEGTETFIHPSARGSRSERMARLIEQEYVKAGRESRGVKTANFAVLRNTRMPAVLTEIGFISNRSEERFMNSRKGQKRLARSISNAFIRYRRSVP</sequence>
<evidence type="ECO:0000256" key="2">
    <source>
        <dbReference type="ARBA" id="ARBA00011901"/>
    </source>
</evidence>
<dbReference type="InterPro" id="IPR050695">
    <property type="entry name" value="N-acetylmuramoyl_amidase_3"/>
</dbReference>